<organism evidence="1 2">
    <name type="scientific">Chrysochromulina ericina virus CeV-01B</name>
    <dbReference type="NCBI Taxonomy" id="3070830"/>
    <lineage>
        <taxon>Viruses</taxon>
        <taxon>Varidnaviria</taxon>
        <taxon>Bamfordvirae</taxon>
        <taxon>Nucleocytoviricota</taxon>
        <taxon>Megaviricetes</taxon>
        <taxon>Imitervirales</taxon>
        <taxon>Mesomimiviridae</taxon>
        <taxon>Tethysvirus</taxon>
        <taxon>Tethysvirus raunefjordenense</taxon>
    </lineage>
</organism>
<sequence>MKKLFTFIILSQLCFTSLSYVQDILDDLEFITVNPSPSPSLSPSPSPSPSPLLNLIPYIYNFVNNNNLF</sequence>
<name>A0A0N9QQN3_9VIRU</name>
<reference evidence="1 2" key="1">
    <citation type="journal article" date="2015" name="Genome Announc.">
        <title>The 474-Kilobase-Pair Complete Genome Sequence of CeV-01B, a Virus Infecting Haptolina (Chrysochromulina) ericina (Prymnesiophyceae).</title>
        <authorList>
            <person name="Gallot-Lavallee L."/>
            <person name="Pagarete A."/>
            <person name="Legendre M."/>
            <person name="Santini S."/>
            <person name="Sandaa R.A."/>
            <person name="Himmelbauer H."/>
            <person name="Ogata H."/>
            <person name="Bratbak G."/>
            <person name="Claverie J.M."/>
        </authorList>
    </citation>
    <scope>NUCLEOTIDE SEQUENCE [LARGE SCALE GENOMIC DNA]</scope>
    <source>
        <strain evidence="1">CeV-01B</strain>
    </source>
</reference>
<proteinExistence type="predicted"/>
<gene>
    <name evidence="1" type="ORF">ceV_234</name>
</gene>
<dbReference type="EMBL" id="KT820662">
    <property type="protein sequence ID" value="ALH23140.1"/>
    <property type="molecule type" value="Genomic_DNA"/>
</dbReference>
<protein>
    <submittedName>
        <fullName evidence="1">Uncharacterized protein</fullName>
    </submittedName>
</protein>
<dbReference type="KEGG" id="vg:26049101"/>
<keyword evidence="2" id="KW-1185">Reference proteome</keyword>
<evidence type="ECO:0000313" key="2">
    <source>
        <dbReference type="Proteomes" id="UP000203826"/>
    </source>
</evidence>
<evidence type="ECO:0000313" key="1">
    <source>
        <dbReference type="EMBL" id="ALH23140.1"/>
    </source>
</evidence>
<accession>A0A0N9QQN3</accession>
<dbReference type="Proteomes" id="UP000203826">
    <property type="component" value="Segment"/>
</dbReference>